<comment type="caution">
    <text evidence="3">The sequence shown here is derived from an EMBL/GenBank/DDBJ whole genome shotgun (WGS) entry which is preliminary data.</text>
</comment>
<evidence type="ECO:0000313" key="4">
    <source>
        <dbReference type="Proteomes" id="UP001208570"/>
    </source>
</evidence>
<dbReference type="Proteomes" id="UP001208570">
    <property type="component" value="Unassembled WGS sequence"/>
</dbReference>
<feature type="coiled-coil region" evidence="1">
    <location>
        <begin position="185"/>
        <end position="212"/>
    </location>
</feature>
<feature type="compositionally biased region" description="Basic and acidic residues" evidence="2">
    <location>
        <begin position="528"/>
        <end position="557"/>
    </location>
</feature>
<proteinExistence type="predicted"/>
<feature type="compositionally biased region" description="Basic and acidic residues" evidence="2">
    <location>
        <begin position="458"/>
        <end position="468"/>
    </location>
</feature>
<feature type="coiled-coil region" evidence="1">
    <location>
        <begin position="48"/>
        <end position="75"/>
    </location>
</feature>
<organism evidence="3 4">
    <name type="scientific">Paralvinella palmiformis</name>
    <dbReference type="NCBI Taxonomy" id="53620"/>
    <lineage>
        <taxon>Eukaryota</taxon>
        <taxon>Metazoa</taxon>
        <taxon>Spiralia</taxon>
        <taxon>Lophotrochozoa</taxon>
        <taxon>Annelida</taxon>
        <taxon>Polychaeta</taxon>
        <taxon>Sedentaria</taxon>
        <taxon>Canalipalpata</taxon>
        <taxon>Terebellida</taxon>
        <taxon>Terebelliformia</taxon>
        <taxon>Alvinellidae</taxon>
        <taxon>Paralvinella</taxon>
    </lineage>
</organism>
<feature type="compositionally biased region" description="Polar residues" evidence="2">
    <location>
        <begin position="1017"/>
        <end position="1026"/>
    </location>
</feature>
<dbReference type="AlphaFoldDB" id="A0AAD9NA46"/>
<feature type="region of interest" description="Disordered" evidence="2">
    <location>
        <begin position="453"/>
        <end position="581"/>
    </location>
</feature>
<evidence type="ECO:0000313" key="3">
    <source>
        <dbReference type="EMBL" id="KAK2162520.1"/>
    </source>
</evidence>
<feature type="compositionally biased region" description="Polar residues" evidence="2">
    <location>
        <begin position="472"/>
        <end position="482"/>
    </location>
</feature>
<feature type="region of interest" description="Disordered" evidence="2">
    <location>
        <begin position="826"/>
        <end position="850"/>
    </location>
</feature>
<name>A0AAD9NA46_9ANNE</name>
<feature type="compositionally biased region" description="Basic and acidic residues" evidence="2">
    <location>
        <begin position="566"/>
        <end position="581"/>
    </location>
</feature>
<accession>A0AAD9NA46</accession>
<reference evidence="3" key="1">
    <citation type="journal article" date="2023" name="Mol. Biol. Evol.">
        <title>Third-Generation Sequencing Reveals the Adaptive Role of the Epigenome in Three Deep-Sea Polychaetes.</title>
        <authorList>
            <person name="Perez M."/>
            <person name="Aroh O."/>
            <person name="Sun Y."/>
            <person name="Lan Y."/>
            <person name="Juniper S.K."/>
            <person name="Young C.R."/>
            <person name="Angers B."/>
            <person name="Qian P.Y."/>
        </authorList>
    </citation>
    <scope>NUCLEOTIDE SEQUENCE</scope>
    <source>
        <strain evidence="3">P08H-3</strain>
    </source>
</reference>
<evidence type="ECO:0000256" key="2">
    <source>
        <dbReference type="SAM" id="MobiDB-lite"/>
    </source>
</evidence>
<gene>
    <name evidence="3" type="ORF">LSH36_97g07079</name>
</gene>
<keyword evidence="1" id="KW-0175">Coiled coil</keyword>
<sequence>MTSLKESTNKFEELKVRLIADTEKLELKLQNCNLDVDSENLLVELSQLKEIGIEIQELSSKVKELKSLGDNLLETLDALDCRETPKGKEIQVAMDSIPARLCEIEVLASQKLQNQDNFSFVALLKWAKAQEENLENFELVSLNRDTLNEQIHSHHSLASEVDQYHSQILDMVNRHENDLLYAERSEKLQDAFQILRERVKQKEATLENVVKKLETFHLVIYQLESWFAYASHSIKQESVDLEFLFAKVQNLYSQKIEKEEHLESLKSISSDLLGDEKCGDKNGLEDLLKDAEEKWKDVQNELVHLTVTIAKRHMECYGRYLEKIAKEHGDSEAINADPEKVTKQYADEQLVHAQIKKKHNTECEVVDKYKVIYKGLTNQEPVDIQSSWITLQKQYTVIMKRSESHLAELQEALPAQLSADIEMDEILQEWIEVDTINGKKEKDKLVSIADKSTLESGVKSESDEKSSPEIKVQSTIRSSPASSKGDDKETVSDKKSNLKPGHEKLEKKTSTKKQDTSVMPSIFDSESSDAKKDKMAEGTKHTTTEKEENKINKEKSSSKKSSSSSKKVENKAEKWGPADIDLGRDTKGSRYKFFDYGIVILNCKDSVRMTEIRKFVNRVTKAGFIKFYRENQRVIKIAVFLNHEKDVNKCVLHLNNKVLGGRKVTVLKARIHREGLESFRHHSSSSKSNDTIASHRKATLNKVIIPFEEIKKSKDEFSNKMKDHVRTYFKPNRGKKIISLNELRAIKPFSRMEHDKQRFHMMDIKQRRPFNSPRPLLRIKQFSPDIDLEVERRKLMIERQALERERLQAERERIALERERQRRQLEEMCSPGQHRRGQKREFEGHRDDGSYWSEPKRPIYNRFRDDNRFPMDNHAHSSRLGGAHLPERHPVERRHSFDEVHHTERNTFRPFVPGGPPGSVYSKPNFMPKAEMQSRSDMKLGYTGESKPWPVMMREDLRKSGEKRGPPRYEGRHYKEIRHDRPIGRLMLDRRGDAMNKPGNIRMPSPRTHLSYGNPIRKSNINSPWK</sequence>
<feature type="compositionally biased region" description="Basic and acidic residues" evidence="2">
    <location>
        <begin position="484"/>
        <end position="515"/>
    </location>
</feature>
<keyword evidence="4" id="KW-1185">Reference proteome</keyword>
<evidence type="ECO:0000256" key="1">
    <source>
        <dbReference type="SAM" id="Coils"/>
    </source>
</evidence>
<feature type="region of interest" description="Disordered" evidence="2">
    <location>
        <begin position="989"/>
        <end position="1026"/>
    </location>
</feature>
<feature type="compositionally biased region" description="Basic and acidic residues" evidence="2">
    <location>
        <begin position="839"/>
        <end position="850"/>
    </location>
</feature>
<feature type="coiled-coil region" evidence="1">
    <location>
        <begin position="785"/>
        <end position="826"/>
    </location>
</feature>
<dbReference type="EMBL" id="JAODUP010000097">
    <property type="protein sequence ID" value="KAK2162520.1"/>
    <property type="molecule type" value="Genomic_DNA"/>
</dbReference>
<dbReference type="Gene3D" id="1.20.58.60">
    <property type="match status" value="1"/>
</dbReference>
<dbReference type="SUPFAM" id="SSF46966">
    <property type="entry name" value="Spectrin repeat"/>
    <property type="match status" value="1"/>
</dbReference>
<protein>
    <submittedName>
        <fullName evidence="3">Uncharacterized protein</fullName>
    </submittedName>
</protein>